<accession>A0A814GIF2</accession>
<evidence type="ECO:0000313" key="1">
    <source>
        <dbReference type="EMBL" id="CAF0996773.1"/>
    </source>
</evidence>
<organism evidence="1 2">
    <name type="scientific">Rotaria sordida</name>
    <dbReference type="NCBI Taxonomy" id="392033"/>
    <lineage>
        <taxon>Eukaryota</taxon>
        <taxon>Metazoa</taxon>
        <taxon>Spiralia</taxon>
        <taxon>Gnathifera</taxon>
        <taxon>Rotifera</taxon>
        <taxon>Eurotatoria</taxon>
        <taxon>Bdelloidea</taxon>
        <taxon>Philodinida</taxon>
        <taxon>Philodinidae</taxon>
        <taxon>Rotaria</taxon>
    </lineage>
</organism>
<proteinExistence type="predicted"/>
<comment type="caution">
    <text evidence="1">The sequence shown here is derived from an EMBL/GenBank/DDBJ whole genome shotgun (WGS) entry which is preliminary data.</text>
</comment>
<evidence type="ECO:0000313" key="2">
    <source>
        <dbReference type="Proteomes" id="UP000663870"/>
    </source>
</evidence>
<reference evidence="1" key="1">
    <citation type="submission" date="2021-02" db="EMBL/GenBank/DDBJ databases">
        <authorList>
            <person name="Nowell W R."/>
        </authorList>
    </citation>
    <scope>NUCLEOTIDE SEQUENCE</scope>
</reference>
<dbReference type="Proteomes" id="UP000663870">
    <property type="component" value="Unassembled WGS sequence"/>
</dbReference>
<protein>
    <submittedName>
        <fullName evidence="1">Uncharacterized protein</fullName>
    </submittedName>
</protein>
<keyword evidence="2" id="KW-1185">Reference proteome</keyword>
<gene>
    <name evidence="1" type="ORF">JXQ802_LOCUS13965</name>
</gene>
<name>A0A814GIF2_9BILA</name>
<sequence length="261" mass="30591">METIYSNLNSVIKFDRRRSITTASDVGESLCDDDDDDDLEWDKSDFNRHLPESDALSSYDLNEMAEILRNRFLEFEMSSQIDECSTPFCQSTINDIVGLISNQDLQKENFLRNHSISSIITFNYNYLNKNQIIKHRLYRSLSNLNLIKQKKKSYFLLSKHLSLMNIKSIKWKFLKHSIPCTNILTKINYHKSFGSIPQSESELINKITNINISRLSKLDIFRSYLIQLREKTYSFILQIFQSTKIPPITEETIETYDIIEG</sequence>
<dbReference type="AlphaFoldDB" id="A0A814GIF2"/>
<dbReference type="EMBL" id="CAJNOL010000307">
    <property type="protein sequence ID" value="CAF0996773.1"/>
    <property type="molecule type" value="Genomic_DNA"/>
</dbReference>